<dbReference type="GeneID" id="39612225"/>
<reference evidence="4 5" key="1">
    <citation type="submission" date="2018-10" db="EMBL/GenBank/DDBJ databases">
        <title>Genome sequence of Verticillium nonalfalfae VnAa140.</title>
        <authorList>
            <person name="Stajich J.E."/>
            <person name="Kasson M.T."/>
        </authorList>
    </citation>
    <scope>NUCLEOTIDE SEQUENCE [LARGE SCALE GENOMIC DNA]</scope>
    <source>
        <strain evidence="4 5">VnAa140</strain>
    </source>
</reference>
<comment type="caution">
    <text evidence="4">The sequence shown here is derived from an EMBL/GenBank/DDBJ whole genome shotgun (WGS) entry which is preliminary data.</text>
</comment>
<dbReference type="Gene3D" id="3.40.50.720">
    <property type="entry name" value="NAD(P)-binding Rossmann-like Domain"/>
    <property type="match status" value="1"/>
</dbReference>
<evidence type="ECO:0000313" key="4">
    <source>
        <dbReference type="EMBL" id="RNJ55399.1"/>
    </source>
</evidence>
<dbReference type="STRING" id="1051616.A0A3M9Y4F3"/>
<organism evidence="4 5">
    <name type="scientific">Verticillium nonalfalfae</name>
    <dbReference type="NCBI Taxonomy" id="1051616"/>
    <lineage>
        <taxon>Eukaryota</taxon>
        <taxon>Fungi</taxon>
        <taxon>Dikarya</taxon>
        <taxon>Ascomycota</taxon>
        <taxon>Pezizomycotina</taxon>
        <taxon>Sordariomycetes</taxon>
        <taxon>Hypocreomycetidae</taxon>
        <taxon>Glomerellales</taxon>
        <taxon>Plectosphaerellaceae</taxon>
        <taxon>Verticillium</taxon>
    </lineage>
</organism>
<dbReference type="InterPro" id="IPR002347">
    <property type="entry name" value="SDR_fam"/>
</dbReference>
<comment type="similarity">
    <text evidence="1">Belongs to the short-chain dehydrogenases/reductases (SDR) family.</text>
</comment>
<dbReference type="AlphaFoldDB" id="A0A3M9Y4F3"/>
<dbReference type="GO" id="GO:0016491">
    <property type="term" value="F:oxidoreductase activity"/>
    <property type="evidence" value="ECO:0007669"/>
    <property type="project" value="UniProtKB-KW"/>
</dbReference>
<evidence type="ECO:0000313" key="5">
    <source>
        <dbReference type="Proteomes" id="UP000267145"/>
    </source>
</evidence>
<keyword evidence="2" id="KW-0521">NADP</keyword>
<evidence type="ECO:0000256" key="1">
    <source>
        <dbReference type="ARBA" id="ARBA00006484"/>
    </source>
</evidence>
<accession>A0A3M9Y4F3</accession>
<dbReference type="PRINTS" id="PR00081">
    <property type="entry name" value="GDHRDH"/>
</dbReference>
<evidence type="ECO:0000256" key="3">
    <source>
        <dbReference type="ARBA" id="ARBA00023002"/>
    </source>
</evidence>
<dbReference type="InterPro" id="IPR036291">
    <property type="entry name" value="NAD(P)-bd_dom_sf"/>
</dbReference>
<proteinExistence type="inferred from homology"/>
<name>A0A3M9Y4F3_9PEZI</name>
<gene>
    <name evidence="4" type="ORF">D7B24_008536</name>
</gene>
<keyword evidence="3" id="KW-0560">Oxidoreductase</keyword>
<evidence type="ECO:0000256" key="2">
    <source>
        <dbReference type="ARBA" id="ARBA00022857"/>
    </source>
</evidence>
<keyword evidence="5" id="KW-1185">Reference proteome</keyword>
<dbReference type="PANTHER" id="PTHR24320">
    <property type="entry name" value="RETINOL DEHYDROGENASE"/>
    <property type="match status" value="1"/>
</dbReference>
<protein>
    <submittedName>
        <fullName evidence="4">Uncharacterized protein</fullName>
    </submittedName>
</protein>
<dbReference type="EMBL" id="RBVV01000078">
    <property type="protein sequence ID" value="RNJ55399.1"/>
    <property type="molecule type" value="Genomic_DNA"/>
</dbReference>
<dbReference type="Pfam" id="PF00106">
    <property type="entry name" value="adh_short"/>
    <property type="match status" value="1"/>
</dbReference>
<sequence length="317" mass="33950">MVNFNPDQDIPDLSGKVILVTGGNNGLGKETVLQLCKHNPAMIFLAARSESKALDAIADIRKTVPDAAPITYLRLDLASFDSIKKAVADFHAQADRLDLLINNAGICAQPPGTTKDGYELHFGTNHLGHALLTKLLLPTLLKTAAAPSPPPPHDVRIITIASSAEAWAPFLDPGAFDTLRTDMAALSGFARYSLSKVANILHAHALAVRHPALRSVALHPGVVNTNITNGVAASWPILAPLVRFVRLVGDVLQTPVAAGAKTQLWAAVSPEAESGEFYFPVGVPGKASKHARDREMEEALWAWTERELERHMDTAAA</sequence>
<dbReference type="RefSeq" id="XP_028493557.1">
    <property type="nucleotide sequence ID" value="XM_028642623.1"/>
</dbReference>
<dbReference type="SUPFAM" id="SSF51735">
    <property type="entry name" value="NAD(P)-binding Rossmann-fold domains"/>
    <property type="match status" value="1"/>
</dbReference>
<dbReference type="Proteomes" id="UP000267145">
    <property type="component" value="Unassembled WGS sequence"/>
</dbReference>
<dbReference type="PANTHER" id="PTHR24320:SF282">
    <property type="entry name" value="WW DOMAIN-CONTAINING OXIDOREDUCTASE"/>
    <property type="match status" value="1"/>
</dbReference>